<dbReference type="EMBL" id="JARBHB010000001">
    <property type="protein sequence ID" value="KAJ8896098.1"/>
    <property type="molecule type" value="Genomic_DNA"/>
</dbReference>
<protein>
    <submittedName>
        <fullName evidence="1">Uncharacterized protein</fullName>
    </submittedName>
</protein>
<organism evidence="1 2">
    <name type="scientific">Dryococelus australis</name>
    <dbReference type="NCBI Taxonomy" id="614101"/>
    <lineage>
        <taxon>Eukaryota</taxon>
        <taxon>Metazoa</taxon>
        <taxon>Ecdysozoa</taxon>
        <taxon>Arthropoda</taxon>
        <taxon>Hexapoda</taxon>
        <taxon>Insecta</taxon>
        <taxon>Pterygota</taxon>
        <taxon>Neoptera</taxon>
        <taxon>Polyneoptera</taxon>
        <taxon>Phasmatodea</taxon>
        <taxon>Verophasmatodea</taxon>
        <taxon>Anareolatae</taxon>
        <taxon>Phasmatidae</taxon>
        <taxon>Eurycanthinae</taxon>
        <taxon>Dryococelus</taxon>
    </lineage>
</organism>
<comment type="caution">
    <text evidence="1">The sequence shown here is derived from an EMBL/GenBank/DDBJ whole genome shotgun (WGS) entry which is preliminary data.</text>
</comment>
<keyword evidence="2" id="KW-1185">Reference proteome</keyword>
<sequence>MVCNPLSEEDITPFTCYIFFKLVLNENFIELTCVRAVITLAMLPCAHLAGFTKCASTCGEAVTPNRYRRLTLIANNKLITDIRFVGPATASSRDPLRSDVRALLESLLATAAWPCRVLTSSVAVRPPSPFRELVNDGDHPGHRGRPLRTKRSQLRIAIRLLLLQLRKLNTMSAYTRQKVESKYRNRIRLERAPQKKSSDTHKTPYDRVKRCRELVKSTSYMRLYVYYLRLYRSQSHRVISRMPAATENNLLVIFVRNVQTTKGDMKLDLDPSWSSTVPGAR</sequence>
<gene>
    <name evidence="1" type="ORF">PR048_001440</name>
</gene>
<evidence type="ECO:0000313" key="1">
    <source>
        <dbReference type="EMBL" id="KAJ8896098.1"/>
    </source>
</evidence>
<dbReference type="Proteomes" id="UP001159363">
    <property type="component" value="Chromosome 1"/>
</dbReference>
<accession>A0ABQ9IHD4</accession>
<proteinExistence type="predicted"/>
<evidence type="ECO:0000313" key="2">
    <source>
        <dbReference type="Proteomes" id="UP001159363"/>
    </source>
</evidence>
<reference evidence="1 2" key="1">
    <citation type="submission" date="2023-02" db="EMBL/GenBank/DDBJ databases">
        <title>LHISI_Scaffold_Assembly.</title>
        <authorList>
            <person name="Stuart O.P."/>
            <person name="Cleave R."/>
            <person name="Magrath M.J.L."/>
            <person name="Mikheyev A.S."/>
        </authorList>
    </citation>
    <scope>NUCLEOTIDE SEQUENCE [LARGE SCALE GENOMIC DNA]</scope>
    <source>
        <strain evidence="1">Daus_M_001</strain>
        <tissue evidence="1">Leg muscle</tissue>
    </source>
</reference>
<name>A0ABQ9IHD4_9NEOP</name>